<dbReference type="STRING" id="1823756.A4H34_02515"/>
<dbReference type="OrthoDB" id="9793623at2"/>
<gene>
    <name evidence="2" type="ORF">A4H34_02515</name>
</gene>
<sequence>MEMAKAASMARELMDGHGLHGWRLDFDRARRRAGVTRYAERTISLSSLIVPLCTVDQVRDTVLHEIAHALVGPEHGHDPVWKKMAVKLGALPRASARGLPMPPAPWIGRCPEGHTVERFRRPRSPVSCARCSPRFDKRFQLRWVRR</sequence>
<proteinExistence type="predicted"/>
<comment type="caution">
    <text evidence="2">The sequence shown here is derived from an EMBL/GenBank/DDBJ whole genome shotgun (WGS) entry which is preliminary data.</text>
</comment>
<evidence type="ECO:0000313" key="2">
    <source>
        <dbReference type="EMBL" id="OAP86069.1"/>
    </source>
</evidence>
<feature type="domain" description="SprT-like" evidence="1">
    <location>
        <begin position="14"/>
        <end position="91"/>
    </location>
</feature>
<dbReference type="GO" id="GO:0006950">
    <property type="term" value="P:response to stress"/>
    <property type="evidence" value="ECO:0007669"/>
    <property type="project" value="UniProtKB-ARBA"/>
</dbReference>
<keyword evidence="3" id="KW-1185">Reference proteome</keyword>
<reference evidence="2 3" key="1">
    <citation type="submission" date="2016-04" db="EMBL/GenBank/DDBJ databases">
        <title>Peptidophaga gingivicola gen. nov., sp. nov., isolated from human subgingival plaque.</title>
        <authorList>
            <person name="Beall C.J."/>
            <person name="Mokrzan E.M."/>
            <person name="Griffen A.L."/>
            <person name="Leys E.J."/>
        </authorList>
    </citation>
    <scope>NUCLEOTIDE SEQUENCE [LARGE SCALE GENOMIC DNA]</scope>
    <source>
        <strain evidence="2 3">BA112</strain>
    </source>
</reference>
<dbReference type="RefSeq" id="WP_009197945.1">
    <property type="nucleotide sequence ID" value="NZ_LVZK01000001.1"/>
</dbReference>
<evidence type="ECO:0000259" key="1">
    <source>
        <dbReference type="Pfam" id="PF10263"/>
    </source>
</evidence>
<name>A0A179B3W7_9ACTO</name>
<dbReference type="EMBL" id="LVZK01000001">
    <property type="protein sequence ID" value="OAP86069.1"/>
    <property type="molecule type" value="Genomic_DNA"/>
</dbReference>
<dbReference type="AlphaFoldDB" id="A0A179B3W7"/>
<organism evidence="2 3">
    <name type="scientific">Peptidiphaga gingivicola</name>
    <dbReference type="NCBI Taxonomy" id="2741497"/>
    <lineage>
        <taxon>Bacteria</taxon>
        <taxon>Bacillati</taxon>
        <taxon>Actinomycetota</taxon>
        <taxon>Actinomycetes</taxon>
        <taxon>Actinomycetales</taxon>
        <taxon>Actinomycetaceae</taxon>
        <taxon>Peptidiphaga</taxon>
    </lineage>
</organism>
<dbReference type="Pfam" id="PF10263">
    <property type="entry name" value="SprT-like"/>
    <property type="match status" value="1"/>
</dbReference>
<accession>A0A179B3W7</accession>
<dbReference type="InterPro" id="IPR006640">
    <property type="entry name" value="SprT-like_domain"/>
</dbReference>
<evidence type="ECO:0000313" key="3">
    <source>
        <dbReference type="Proteomes" id="UP000078368"/>
    </source>
</evidence>
<protein>
    <recommendedName>
        <fullName evidence="1">SprT-like domain-containing protein</fullName>
    </recommendedName>
</protein>
<dbReference type="Proteomes" id="UP000078368">
    <property type="component" value="Unassembled WGS sequence"/>
</dbReference>